<dbReference type="PANTHER" id="PTHR35580">
    <property type="entry name" value="CELL SURFACE GLYCOPROTEIN (S-LAYER PROTEIN)-LIKE PROTEIN"/>
    <property type="match status" value="1"/>
</dbReference>
<dbReference type="PANTHER" id="PTHR35580:SF1">
    <property type="entry name" value="PHYTASE-LIKE DOMAIN-CONTAINING PROTEIN"/>
    <property type="match status" value="1"/>
</dbReference>
<dbReference type="InterPro" id="IPR052918">
    <property type="entry name" value="Motility_Chemotaxis_Reg"/>
</dbReference>
<evidence type="ECO:0000256" key="1">
    <source>
        <dbReference type="SAM" id="MobiDB-lite"/>
    </source>
</evidence>
<evidence type="ECO:0000313" key="2">
    <source>
        <dbReference type="EMBL" id="KYF65511.1"/>
    </source>
</evidence>
<dbReference type="Proteomes" id="UP000075260">
    <property type="component" value="Unassembled WGS sequence"/>
</dbReference>
<organism evidence="2 3">
    <name type="scientific">Sorangium cellulosum</name>
    <name type="common">Polyangium cellulosum</name>
    <dbReference type="NCBI Taxonomy" id="56"/>
    <lineage>
        <taxon>Bacteria</taxon>
        <taxon>Pseudomonadati</taxon>
        <taxon>Myxococcota</taxon>
        <taxon>Polyangia</taxon>
        <taxon>Polyangiales</taxon>
        <taxon>Polyangiaceae</taxon>
        <taxon>Sorangium</taxon>
    </lineage>
</organism>
<proteinExistence type="predicted"/>
<gene>
    <name evidence="2" type="ORF">BE15_20630</name>
</gene>
<dbReference type="OrthoDB" id="5496000at2"/>
<sequence>MCQDAAVERGGIPSGAAEPEPVSVRSEPACRRRSFVRQFPGSSAILRGFAVDTAGRALLAGSFEGELDFDGTRLESAGDADAFVARLDGCGDLIWARRFGGPETERAIDVVAGSGGNAIVLGSFSGAIDLGTRQLTAASSWGVDLFVAKLGPTGTTRWAVQISGEEDAILGGTALAWDGEGGVLVLGKLEGAATVGGVRIERRGLGTFVVRLDAAGRFQWVSLPPSGSDTEEIGIEVDDDGNAFIAAQDARGSATFVTKLDEDGEVAWHQRFRGSPDQLEMAYDIAVDPDGAVLLSGSGVFGDAALPGGPRPFVAKIDDGGEVLWVKRYDAQSPRQVTATEGSVVLAGDALCDVAEPGSCSAWTARLSEDGEEQWTQRLGADVQFSGLELDPWEQPMLAGSFRGAIEIGSEHLSSDQGALFLSRVATRH</sequence>
<protein>
    <submittedName>
        <fullName evidence="2">Uncharacterized protein</fullName>
    </submittedName>
</protein>
<comment type="caution">
    <text evidence="2">The sequence shown here is derived from an EMBL/GenBank/DDBJ whole genome shotgun (WGS) entry which is preliminary data.</text>
</comment>
<feature type="region of interest" description="Disordered" evidence="1">
    <location>
        <begin position="1"/>
        <end position="24"/>
    </location>
</feature>
<dbReference type="Gene3D" id="2.130.10.10">
    <property type="entry name" value="YVTN repeat-like/Quinoprotein amine dehydrogenase"/>
    <property type="match status" value="1"/>
</dbReference>
<dbReference type="EMBL" id="JEMA01000829">
    <property type="protein sequence ID" value="KYF65511.1"/>
    <property type="molecule type" value="Genomic_DNA"/>
</dbReference>
<evidence type="ECO:0000313" key="3">
    <source>
        <dbReference type="Proteomes" id="UP000075260"/>
    </source>
</evidence>
<name>A0A150QC18_SORCE</name>
<reference evidence="2 3" key="1">
    <citation type="submission" date="2014-02" db="EMBL/GenBank/DDBJ databases">
        <title>The small core and large imbalanced accessory genome model reveals a collaborative survival strategy of Sorangium cellulosum strains in nature.</title>
        <authorList>
            <person name="Han K."/>
            <person name="Peng R."/>
            <person name="Blom J."/>
            <person name="Li Y.-Z."/>
        </authorList>
    </citation>
    <scope>NUCLEOTIDE SEQUENCE [LARGE SCALE GENOMIC DNA]</scope>
    <source>
        <strain evidence="2 3">So0008-312</strain>
    </source>
</reference>
<dbReference type="SUPFAM" id="SSF101898">
    <property type="entry name" value="NHL repeat"/>
    <property type="match status" value="1"/>
</dbReference>
<accession>A0A150QC18</accession>
<dbReference type="AlphaFoldDB" id="A0A150QC18"/>
<dbReference type="InterPro" id="IPR015943">
    <property type="entry name" value="WD40/YVTN_repeat-like_dom_sf"/>
</dbReference>